<keyword evidence="2" id="KW-1185">Reference proteome</keyword>
<organism evidence="1 2">
    <name type="scientific">Paraburkholderia edwinii</name>
    <dbReference type="NCBI Taxonomy" id="2861782"/>
    <lineage>
        <taxon>Bacteria</taxon>
        <taxon>Pseudomonadati</taxon>
        <taxon>Pseudomonadota</taxon>
        <taxon>Betaproteobacteria</taxon>
        <taxon>Burkholderiales</taxon>
        <taxon>Burkholderiaceae</taxon>
        <taxon>Paraburkholderia</taxon>
    </lineage>
</organism>
<reference evidence="1 2" key="1">
    <citation type="submission" date="2021-07" db="EMBL/GenBank/DDBJ databases">
        <title>Paraburkholderia edwinii protects Aspergillus sp. from phenazines by acting as a toxin sponge.</title>
        <authorList>
            <person name="Dahlstrom K.M."/>
            <person name="Newman D.K."/>
        </authorList>
    </citation>
    <scope>NUCLEOTIDE SEQUENCE [LARGE SCALE GENOMIC DNA]</scope>
    <source>
        <strain evidence="1 2">Pe01</strain>
    </source>
</reference>
<dbReference type="EMBL" id="CP080095">
    <property type="protein sequence ID" value="QYD70129.1"/>
    <property type="molecule type" value="Genomic_DNA"/>
</dbReference>
<protein>
    <submittedName>
        <fullName evidence="1">Uncharacterized protein</fullName>
    </submittedName>
</protein>
<dbReference type="Proteomes" id="UP000826462">
    <property type="component" value="Chromosome 1"/>
</dbReference>
<sequence length="75" mass="8629">MDIFMGMKVVVNGALDGKPRMTVNEKFAELMPADFVTDLNAWMLRRFGRTDDQIIMYGDTVVMGRMAYAKLKFMQ</sequence>
<gene>
    <name evidence="1" type="ORF">KZJ38_07415</name>
</gene>
<accession>A0ABX8UMQ1</accession>
<evidence type="ECO:0000313" key="1">
    <source>
        <dbReference type="EMBL" id="QYD70129.1"/>
    </source>
</evidence>
<evidence type="ECO:0000313" key="2">
    <source>
        <dbReference type="Proteomes" id="UP000826462"/>
    </source>
</evidence>
<name>A0ABX8UMQ1_9BURK</name>
<proteinExistence type="predicted"/>